<dbReference type="EMBL" id="HBGW01005624">
    <property type="protein sequence ID" value="CAD9497671.1"/>
    <property type="molecule type" value="Transcribed_RNA"/>
</dbReference>
<keyword evidence="3" id="KW-0472">Membrane</keyword>
<evidence type="ECO:0000313" key="5">
    <source>
        <dbReference type="EMBL" id="CAD9497671.1"/>
    </source>
</evidence>
<dbReference type="PANTHER" id="PTHR43272:SF33">
    <property type="entry name" value="AMP-BINDING DOMAIN-CONTAINING PROTEIN-RELATED"/>
    <property type="match status" value="1"/>
</dbReference>
<feature type="transmembrane region" description="Helical" evidence="3">
    <location>
        <begin position="9"/>
        <end position="29"/>
    </location>
</feature>
<accession>A0A7S2MQZ3</accession>
<proteinExistence type="predicted"/>
<dbReference type="Pfam" id="PF00501">
    <property type="entry name" value="AMP-binding"/>
    <property type="match status" value="1"/>
</dbReference>
<evidence type="ECO:0000256" key="3">
    <source>
        <dbReference type="SAM" id="Phobius"/>
    </source>
</evidence>
<keyword evidence="3" id="KW-0812">Transmembrane</keyword>
<dbReference type="AlphaFoldDB" id="A0A7S2MQZ3"/>
<dbReference type="GO" id="GO:0005524">
    <property type="term" value="F:ATP binding"/>
    <property type="evidence" value="ECO:0007669"/>
    <property type="project" value="UniProtKB-KW"/>
</dbReference>
<dbReference type="InterPro" id="IPR000873">
    <property type="entry name" value="AMP-dep_synth/lig_dom"/>
</dbReference>
<protein>
    <recommendedName>
        <fullName evidence="4">AMP-dependent synthetase/ligase domain-containing protein</fullName>
    </recommendedName>
</protein>
<dbReference type="GO" id="GO:0016020">
    <property type="term" value="C:membrane"/>
    <property type="evidence" value="ECO:0007669"/>
    <property type="project" value="TreeGrafter"/>
</dbReference>
<dbReference type="GO" id="GO:0004467">
    <property type="term" value="F:long-chain fatty acid-CoA ligase activity"/>
    <property type="evidence" value="ECO:0007669"/>
    <property type="project" value="TreeGrafter"/>
</dbReference>
<keyword evidence="3" id="KW-1133">Transmembrane helix</keyword>
<dbReference type="SUPFAM" id="SSF56801">
    <property type="entry name" value="Acetyl-CoA synthetase-like"/>
    <property type="match status" value="1"/>
</dbReference>
<dbReference type="PROSITE" id="PS00455">
    <property type="entry name" value="AMP_BINDING"/>
    <property type="match status" value="1"/>
</dbReference>
<keyword evidence="2" id="KW-0067">ATP-binding</keyword>
<dbReference type="InterPro" id="IPR042099">
    <property type="entry name" value="ANL_N_sf"/>
</dbReference>
<gene>
    <name evidence="5" type="ORF">BRAN1462_LOCUS3702</name>
</gene>
<feature type="transmembrane region" description="Helical" evidence="3">
    <location>
        <begin position="35"/>
        <end position="55"/>
    </location>
</feature>
<reference evidence="5" key="1">
    <citation type="submission" date="2021-01" db="EMBL/GenBank/DDBJ databases">
        <authorList>
            <person name="Corre E."/>
            <person name="Pelletier E."/>
            <person name="Niang G."/>
            <person name="Scheremetjew M."/>
            <person name="Finn R."/>
            <person name="Kale V."/>
            <person name="Holt S."/>
            <person name="Cochrane G."/>
            <person name="Meng A."/>
            <person name="Brown T."/>
            <person name="Cohen L."/>
        </authorList>
    </citation>
    <scope>NUCLEOTIDE SEQUENCE</scope>
    <source>
        <strain evidence="5">RCC3387</strain>
    </source>
</reference>
<name>A0A7S2MQZ3_9DINO</name>
<dbReference type="GO" id="GO:0005783">
    <property type="term" value="C:endoplasmic reticulum"/>
    <property type="evidence" value="ECO:0007669"/>
    <property type="project" value="TreeGrafter"/>
</dbReference>
<sequence>MVSAEQAQLIFHGIGGAGVVACGAAAVLYSQAEKVTPLVTVSSVAGVLLGVAGFAKRRTPRGRVSCDLENQTSFIKGSGSFADAKDEDGKATKVYCGEKGVLALPLSESSGVTGVALRPERDALGLVKSLSSDIQTTYDFVFGRTYNDERAALGKCVKMHTFKDAMKDGKPNPKPTVIDVPATWQTITYREMKLRARAFGSYLRGQCGVGQREKVAIWSANCTEWTLADLACAAFNFTSVSVYDSLGPDAACFIVADSGAKVLVVEEKCFKKVPDMLSDEIFKSNPVADLQVVVHLGKGDAAVKAAIEAKGLKVVAWEDAVKSEKVLDDTPPTAQDIVTIMYTSGTTGNPKGVMLSHQNIVATICMMILNPSIDVYEDDVHLCYLPLAHIFERQTTTALLFKGACVYFASAGARNLLADLSVVRPTLFCGVPKVYENVRDAVARKMTGFKKTLYQTALACKSADLDTGCGYHPIWDTLVFSKTKAALGGRVRVCVTGGAPISKDTLHFVMSALAPVVQGYGATETSAASTLTMSFDPRAGSVGPPMGTTAVRLVDVPEMNYFSGPASQYKDAKAKEAFAQGRAKSGGEVWIGGPSVSPGYYDPAVNGLKKGVPSNKMEGKTKEDFFTEDGWSWFKTGDIGMWDDKGCVKIVDRKKNMFKTSLGEYVPVEEVEKTYQDNCGYADFVFLPKETKVGYVAVVVVVSEAIGTVMKWAKENGVPGSEAEVVGSDAFKTLLFQEFEAAAKAKKLQRFLWVAKKNIHAEYHAPGYQEEWVNGVMCKNGHKEQLLTATFKPRRAQLDQYFAPSFPKLYPDRPADHVLP</sequence>
<evidence type="ECO:0000259" key="4">
    <source>
        <dbReference type="Pfam" id="PF00501"/>
    </source>
</evidence>
<organism evidence="5">
    <name type="scientific">Zooxanthella nutricula</name>
    <dbReference type="NCBI Taxonomy" id="1333877"/>
    <lineage>
        <taxon>Eukaryota</taxon>
        <taxon>Sar</taxon>
        <taxon>Alveolata</taxon>
        <taxon>Dinophyceae</taxon>
        <taxon>Peridiniales</taxon>
        <taxon>Peridiniales incertae sedis</taxon>
        <taxon>Zooxanthella</taxon>
    </lineage>
</organism>
<dbReference type="InterPro" id="IPR020845">
    <property type="entry name" value="AMP-binding_CS"/>
</dbReference>
<dbReference type="PANTHER" id="PTHR43272">
    <property type="entry name" value="LONG-CHAIN-FATTY-ACID--COA LIGASE"/>
    <property type="match status" value="1"/>
</dbReference>
<evidence type="ECO:0000256" key="1">
    <source>
        <dbReference type="ARBA" id="ARBA00022741"/>
    </source>
</evidence>
<feature type="domain" description="AMP-dependent synthetase/ligase" evidence="4">
    <location>
        <begin position="173"/>
        <end position="601"/>
    </location>
</feature>
<evidence type="ECO:0000256" key="2">
    <source>
        <dbReference type="ARBA" id="ARBA00022840"/>
    </source>
</evidence>
<keyword evidence="1" id="KW-0547">Nucleotide-binding</keyword>
<dbReference type="Gene3D" id="3.40.50.12780">
    <property type="entry name" value="N-terminal domain of ligase-like"/>
    <property type="match status" value="1"/>
</dbReference>